<dbReference type="EMBL" id="SGPX01000001">
    <property type="protein sequence ID" value="MCL6349915.1"/>
    <property type="molecule type" value="Genomic_DNA"/>
</dbReference>
<protein>
    <submittedName>
        <fullName evidence="2">Uncharacterized protein</fullName>
    </submittedName>
</protein>
<proteinExistence type="predicted"/>
<keyword evidence="3" id="KW-1185">Reference proteome</keyword>
<evidence type="ECO:0000313" key="4">
    <source>
        <dbReference type="Proteomes" id="UP001057360"/>
    </source>
</evidence>
<dbReference type="EMBL" id="SGPY01000001">
    <property type="protein sequence ID" value="MCL6367313.1"/>
    <property type="molecule type" value="Genomic_DNA"/>
</dbReference>
<dbReference type="RefSeq" id="WP_249681094.1">
    <property type="nucleotide sequence ID" value="NZ_SGPX01000001.1"/>
</dbReference>
<evidence type="ECO:0000313" key="1">
    <source>
        <dbReference type="EMBL" id="MCL6349915.1"/>
    </source>
</evidence>
<comment type="caution">
    <text evidence="2">The sequence shown here is derived from an EMBL/GenBank/DDBJ whole genome shotgun (WGS) entry which is preliminary data.</text>
</comment>
<dbReference type="AlphaFoldDB" id="A0AAW5G9D5"/>
<evidence type="ECO:0000313" key="2">
    <source>
        <dbReference type="EMBL" id="MCL6367313.1"/>
    </source>
</evidence>
<sequence>MAGMLLLQHDQIKQIIGTINHIYAESSTENGGYRDTKNRDKIERKTPAQSEKCWLGIGLGNRAIRQIW</sequence>
<dbReference type="Proteomes" id="UP001055618">
    <property type="component" value="Unassembled WGS sequence"/>
</dbReference>
<dbReference type="Proteomes" id="UP001057360">
    <property type="component" value="Unassembled WGS sequence"/>
</dbReference>
<organism evidence="2 4">
    <name type="scientific">Pectobacterium polaris</name>
    <dbReference type="NCBI Taxonomy" id="2042057"/>
    <lineage>
        <taxon>Bacteria</taxon>
        <taxon>Pseudomonadati</taxon>
        <taxon>Pseudomonadota</taxon>
        <taxon>Gammaproteobacteria</taxon>
        <taxon>Enterobacterales</taxon>
        <taxon>Pectobacteriaceae</taxon>
        <taxon>Pectobacterium</taxon>
    </lineage>
</organism>
<evidence type="ECO:0000313" key="3">
    <source>
        <dbReference type="Proteomes" id="UP001055618"/>
    </source>
</evidence>
<accession>A0AAW5G9D5</accession>
<reference evidence="2" key="1">
    <citation type="submission" date="2019-02" db="EMBL/GenBank/DDBJ databases">
        <title>New Zealand Erwinia strains with phe-tRNA free attachment sites.</title>
        <authorList>
            <person name="Nunes-Leite L."/>
            <person name="Pitman A.R."/>
        </authorList>
    </citation>
    <scope>NUCLEOTIDE SEQUENCE</scope>
    <source>
        <strain evidence="2">Ec-140</strain>
        <strain evidence="1">Ec-143</strain>
    </source>
</reference>
<name>A0AAW5G9D5_9GAMM</name>
<gene>
    <name evidence="1" type="ORF">EXT50_01815</name>
    <name evidence="2" type="ORF">EXT53_01815</name>
</gene>